<evidence type="ECO:0000259" key="14">
    <source>
        <dbReference type="PROSITE" id="PS50835"/>
    </source>
</evidence>
<keyword evidence="3 11" id="KW-0812">Transmembrane</keyword>
<dbReference type="InterPro" id="IPR000157">
    <property type="entry name" value="TIR_dom"/>
</dbReference>
<evidence type="ECO:0000259" key="13">
    <source>
        <dbReference type="PROSITE" id="PS50104"/>
    </source>
</evidence>
<keyword evidence="15" id="KW-1185">Reference proteome</keyword>
<evidence type="ECO:0000256" key="12">
    <source>
        <dbReference type="SAM" id="SignalP"/>
    </source>
</evidence>
<evidence type="ECO:0000256" key="11">
    <source>
        <dbReference type="SAM" id="Phobius"/>
    </source>
</evidence>
<feature type="chain" id="PRO_5027536557" evidence="12">
    <location>
        <begin position="19"/>
        <end position="558"/>
    </location>
</feature>
<dbReference type="InterPro" id="IPR036179">
    <property type="entry name" value="Ig-like_dom_sf"/>
</dbReference>
<keyword evidence="8" id="KW-0675">Receptor</keyword>
<dbReference type="InterPro" id="IPR015621">
    <property type="entry name" value="IL-1_rcpt_fam"/>
</dbReference>
<comment type="similarity">
    <text evidence="2">Belongs to the interleukin-1 receptor family.</text>
</comment>
<dbReference type="InterPro" id="IPR013783">
    <property type="entry name" value="Ig-like_fold"/>
</dbReference>
<proteinExistence type="inferred from homology"/>
<dbReference type="InParanoid" id="A0A6P7I0M0"/>
<evidence type="ECO:0000313" key="15">
    <source>
        <dbReference type="Proteomes" id="UP000515145"/>
    </source>
</evidence>
<evidence type="ECO:0000256" key="7">
    <source>
        <dbReference type="ARBA" id="ARBA00023157"/>
    </source>
</evidence>
<evidence type="ECO:0000256" key="3">
    <source>
        <dbReference type="ARBA" id="ARBA00022692"/>
    </source>
</evidence>
<dbReference type="InterPro" id="IPR003599">
    <property type="entry name" value="Ig_sub"/>
</dbReference>
<sequence length="558" mass="63773">MQTRCVLFFLIFPILLEGCCKTHHQRRRTVFQRETTDQHYRVVEGESFMMPCVASLWFRTTEGVELKDSSLDCGKVFQAQLNHSGKYTSSQLSSGHHVVIYLQVVEKNALGCFQAEEHSVTLRVAAGGQITCPGFNCSNNTNVIWYKSNKLVSEQRRALCEKRGRLHLCQVTEYDEDVYFCDRQIVVQGVTWTFRRAVQVKIVRYHTSSDPPRIEYPDVNMTEEVELGQPHTLTCHVFFQVEEEFSPKVQWYLNHGGNMENMTLLSMERSQEKRVTVEEFEVIQRAIIKEVTPQHLNHTYSCIASTPVHKSSVTIQLKQKIKVKWPVLVGYPIVSFLLIVGLGIILHVKWLELQLIYRSHFQHGKNNEEKKEFDVLLSYVWNPLSEEVVSGFTMSSRPGTFSSEEACFSMDLVNSEDEATQTPLEVLLPQVIEGQWGYRLCLLERDVLPGGAYTNDVVLAIKRSRMLICILSTDYLSDSNAVFVLETGVKALLQNSVPKLLLIWTSRASASLMQPDPPLPALVQRALKVLPSLDWTSRKPAKATSKFWRSLKKAMPNH</sequence>
<feature type="transmembrane region" description="Helical" evidence="11">
    <location>
        <begin position="325"/>
        <end position="348"/>
    </location>
</feature>
<evidence type="ECO:0000256" key="1">
    <source>
        <dbReference type="ARBA" id="ARBA00004479"/>
    </source>
</evidence>
<keyword evidence="9" id="KW-0325">Glycoprotein</keyword>
<dbReference type="Gene3D" id="2.60.40.10">
    <property type="entry name" value="Immunoglobulins"/>
    <property type="match status" value="2"/>
</dbReference>
<evidence type="ECO:0000256" key="8">
    <source>
        <dbReference type="ARBA" id="ARBA00023170"/>
    </source>
</evidence>
<reference evidence="16" key="1">
    <citation type="submission" date="2025-08" db="UniProtKB">
        <authorList>
            <consortium name="RefSeq"/>
        </authorList>
    </citation>
    <scope>IDENTIFICATION</scope>
</reference>
<dbReference type="PROSITE" id="PS50104">
    <property type="entry name" value="TIR"/>
    <property type="match status" value="1"/>
</dbReference>
<keyword evidence="7" id="KW-1015">Disulfide bond</keyword>
<feature type="domain" description="TIR" evidence="13">
    <location>
        <begin position="406"/>
        <end position="555"/>
    </location>
</feature>
<evidence type="ECO:0000256" key="4">
    <source>
        <dbReference type="ARBA" id="ARBA00022801"/>
    </source>
</evidence>
<name>A0A6P7I0M0_9TELE</name>
<evidence type="ECO:0000256" key="5">
    <source>
        <dbReference type="ARBA" id="ARBA00022989"/>
    </source>
</evidence>
<evidence type="ECO:0000256" key="10">
    <source>
        <dbReference type="ARBA" id="ARBA00023319"/>
    </source>
</evidence>
<dbReference type="GeneID" id="114433606"/>
<evidence type="ECO:0000256" key="9">
    <source>
        <dbReference type="ARBA" id="ARBA00023180"/>
    </source>
</evidence>
<evidence type="ECO:0000256" key="2">
    <source>
        <dbReference type="ARBA" id="ARBA00009752"/>
    </source>
</evidence>
<dbReference type="GO" id="GO:0016020">
    <property type="term" value="C:membrane"/>
    <property type="evidence" value="ECO:0007669"/>
    <property type="project" value="UniProtKB-SubCell"/>
</dbReference>
<evidence type="ECO:0000313" key="16">
    <source>
        <dbReference type="RefSeq" id="XP_028258051.1"/>
    </source>
</evidence>
<dbReference type="SUPFAM" id="SSF52200">
    <property type="entry name" value="Toll/Interleukin receptor TIR domain"/>
    <property type="match status" value="1"/>
</dbReference>
<dbReference type="Gene3D" id="3.40.50.10140">
    <property type="entry name" value="Toll/interleukin-1 receptor homology (TIR) domain"/>
    <property type="match status" value="1"/>
</dbReference>
<feature type="signal peptide" evidence="12">
    <location>
        <begin position="1"/>
        <end position="18"/>
    </location>
</feature>
<keyword evidence="6" id="KW-0520">NAD</keyword>
<dbReference type="FunFam" id="2.60.40.10:FF:000284">
    <property type="entry name" value="interleukin-1 receptor accessory protein-like 1"/>
    <property type="match status" value="1"/>
</dbReference>
<dbReference type="Pfam" id="PF01582">
    <property type="entry name" value="TIR"/>
    <property type="match status" value="1"/>
</dbReference>
<dbReference type="SMART" id="SM00409">
    <property type="entry name" value="IG"/>
    <property type="match status" value="3"/>
</dbReference>
<dbReference type="OrthoDB" id="6019866at2759"/>
<dbReference type="RefSeq" id="XP_028258051.1">
    <property type="nucleotide sequence ID" value="XM_028402250.1"/>
</dbReference>
<gene>
    <name evidence="16" type="primary">LOC114433606</name>
</gene>
<feature type="domain" description="Ig-like" evidence="14">
    <location>
        <begin position="217"/>
        <end position="314"/>
    </location>
</feature>
<dbReference type="InterPro" id="IPR035897">
    <property type="entry name" value="Toll_tir_struct_dom_sf"/>
</dbReference>
<protein>
    <submittedName>
        <fullName evidence="16">Interleukin-18 receptor accessory protein-like</fullName>
    </submittedName>
</protein>
<keyword evidence="11" id="KW-0472">Membrane</keyword>
<dbReference type="PANTHER" id="PTHR11890:SF23">
    <property type="entry name" value="INTERLEUKIN-18 RECEPTOR ACCESSORY PROTEIN"/>
    <property type="match status" value="1"/>
</dbReference>
<accession>A0A6P7I0M0</accession>
<keyword evidence="5 11" id="KW-1133">Transmembrane helix</keyword>
<dbReference type="Proteomes" id="UP000515145">
    <property type="component" value="Chromosome 3"/>
</dbReference>
<keyword evidence="10" id="KW-0393">Immunoglobulin domain</keyword>
<dbReference type="PANTHER" id="PTHR11890">
    <property type="entry name" value="INTERLEUKIN-1 RECEPTOR FAMILY MEMBER"/>
    <property type="match status" value="1"/>
</dbReference>
<dbReference type="AlphaFoldDB" id="A0A6P7I0M0"/>
<dbReference type="PROSITE" id="PS50835">
    <property type="entry name" value="IG_LIKE"/>
    <property type="match status" value="1"/>
</dbReference>
<dbReference type="SUPFAM" id="SSF48726">
    <property type="entry name" value="Immunoglobulin"/>
    <property type="match status" value="2"/>
</dbReference>
<comment type="subcellular location">
    <subcellularLocation>
        <location evidence="1">Membrane</location>
        <topology evidence="1">Single-pass type I membrane protein</topology>
    </subcellularLocation>
</comment>
<dbReference type="InterPro" id="IPR007110">
    <property type="entry name" value="Ig-like_dom"/>
</dbReference>
<keyword evidence="4" id="KW-0378">Hydrolase</keyword>
<dbReference type="GO" id="GO:0016787">
    <property type="term" value="F:hydrolase activity"/>
    <property type="evidence" value="ECO:0007669"/>
    <property type="project" value="UniProtKB-KW"/>
</dbReference>
<keyword evidence="12" id="KW-0732">Signal</keyword>
<evidence type="ECO:0000256" key="6">
    <source>
        <dbReference type="ARBA" id="ARBA00023027"/>
    </source>
</evidence>
<organism evidence="15 16">
    <name type="scientific">Parambassis ranga</name>
    <name type="common">Indian glassy fish</name>
    <dbReference type="NCBI Taxonomy" id="210632"/>
    <lineage>
        <taxon>Eukaryota</taxon>
        <taxon>Metazoa</taxon>
        <taxon>Chordata</taxon>
        <taxon>Craniata</taxon>
        <taxon>Vertebrata</taxon>
        <taxon>Euteleostomi</taxon>
        <taxon>Actinopterygii</taxon>
        <taxon>Neopterygii</taxon>
        <taxon>Teleostei</taxon>
        <taxon>Neoteleostei</taxon>
        <taxon>Acanthomorphata</taxon>
        <taxon>Ovalentaria</taxon>
        <taxon>Ambassidae</taxon>
        <taxon>Parambassis</taxon>
    </lineage>
</organism>
<dbReference type="GO" id="GO:0042008">
    <property type="term" value="F:interleukin-18 receptor activity"/>
    <property type="evidence" value="ECO:0007669"/>
    <property type="project" value="TreeGrafter"/>
</dbReference>